<sequence length="330" mass="35409">MLKGFLSTMSPAVRRNKISLIGAGNIGGVMAYLAQLKELGDVVLFDIAPKLGEAKALDIMHANAIYDTAHKAIGTANYEDIADSDVCIITAGLAKLPNKKDEEWSRDDLVAPNSKIMFTIGDNIKKYAPNAFVICITNPLDVMVKMLLKATGFPKNKVVGMGGLLDSSRMCHYIADKLNVNPRYVHGSCIGGHGDSMIPLVNHVTVNGIPIQLFVERGDITQAELDKIAQRTIGSGMELVQLYGNGSAYFAPATAAIEMASAYLNDKKSVIVCSCYLEGEYGHSDVYLGTPAIIGANGIEKIITLKLSSEEQAKLDASVKEIMRLEALAG</sequence>
<dbReference type="SUPFAM" id="SSF51735">
    <property type="entry name" value="NAD(P)-binding Rossmann-fold domains"/>
    <property type="match status" value="1"/>
</dbReference>
<name>A0A8X6EH37_9APIC</name>
<keyword evidence="11" id="KW-0002">3D-structure</keyword>
<dbReference type="PANTHER" id="PTHR43128">
    <property type="entry name" value="L-2-HYDROXYCARBOXYLATE DEHYDROGENASE (NAD(P)(+))"/>
    <property type="match status" value="1"/>
</dbReference>
<keyword evidence="3 6" id="KW-0520">NAD</keyword>
<dbReference type="PIRSF" id="PIRSF000102">
    <property type="entry name" value="Lac_mal_DH"/>
    <property type="match status" value="1"/>
</dbReference>
<dbReference type="Pfam" id="PF00056">
    <property type="entry name" value="Ldh_1_N"/>
    <property type="match status" value="1"/>
</dbReference>
<dbReference type="Gene3D" id="3.40.50.720">
    <property type="entry name" value="NAD(P)-binding Rossmann-like Domain"/>
    <property type="match status" value="1"/>
</dbReference>
<dbReference type="FunFam" id="3.40.50.720:FF:000018">
    <property type="entry name" value="Malate dehydrogenase"/>
    <property type="match status" value="1"/>
</dbReference>
<evidence type="ECO:0000256" key="6">
    <source>
        <dbReference type="PIRSR" id="PIRSR000102-3"/>
    </source>
</evidence>
<accession>A0A8X6EH37</accession>
<dbReference type="NCBIfam" id="NF004863">
    <property type="entry name" value="PRK06223.1"/>
    <property type="match status" value="1"/>
</dbReference>
<comment type="catalytic activity">
    <reaction evidence="4">
        <text>(S)-lactate + NAD(+) = pyruvate + NADH + H(+)</text>
        <dbReference type="Rhea" id="RHEA:23444"/>
        <dbReference type="ChEBI" id="CHEBI:15361"/>
        <dbReference type="ChEBI" id="CHEBI:15378"/>
        <dbReference type="ChEBI" id="CHEBI:16651"/>
        <dbReference type="ChEBI" id="CHEBI:57540"/>
        <dbReference type="ChEBI" id="CHEBI:57945"/>
        <dbReference type="EC" id="1.1.1.27"/>
    </reaction>
</comment>
<organism evidence="10">
    <name type="scientific">Babesia orientalis</name>
    <dbReference type="NCBI Taxonomy" id="273649"/>
    <lineage>
        <taxon>Eukaryota</taxon>
        <taxon>Sar</taxon>
        <taxon>Alveolata</taxon>
        <taxon>Apicomplexa</taxon>
        <taxon>Aconoidasida</taxon>
        <taxon>Piroplasmida</taxon>
        <taxon>Babesiidae</taxon>
        <taxon>Babesia</taxon>
    </lineage>
</organism>
<dbReference type="InterPro" id="IPR015955">
    <property type="entry name" value="Lactate_DH/Glyco_Ohase_4_C"/>
</dbReference>
<evidence type="ECO:0000256" key="3">
    <source>
        <dbReference type="ARBA" id="ARBA00023027"/>
    </source>
</evidence>
<dbReference type="PANTHER" id="PTHR43128:SF16">
    <property type="entry name" value="L-LACTATE DEHYDROGENASE"/>
    <property type="match status" value="1"/>
</dbReference>
<dbReference type="GO" id="GO:0004459">
    <property type="term" value="F:L-lactate dehydrogenase (NAD+) activity"/>
    <property type="evidence" value="ECO:0007669"/>
    <property type="project" value="UniProtKB-EC"/>
</dbReference>
<evidence type="ECO:0000256" key="2">
    <source>
        <dbReference type="ARBA" id="ARBA00023002"/>
    </source>
</evidence>
<feature type="binding site" evidence="6">
    <location>
        <position position="46"/>
    </location>
    <ligand>
        <name>NAD(+)</name>
        <dbReference type="ChEBI" id="CHEBI:57540"/>
    </ligand>
</feature>
<reference evidence="11" key="1">
    <citation type="journal article" date="2021" name="Front. Cell. Infect. Microbiol.">
        <title>The Structural Basis of &lt;i&gt;Babesia orientalis&lt;/i&gt; Lactate Dehydrogenase.</title>
        <authorList>
            <person name="Yu L."/>
            <person name="Liu Q."/>
            <person name="Luo W."/>
            <person name="Zhao J."/>
            <person name="Alzan H.F."/>
            <person name="He L."/>
        </authorList>
    </citation>
    <scope>X-RAY CRYSTALLOGRAPHY (2.67 ANGSTROMS)</scope>
</reference>
<evidence type="ECO:0007829" key="11">
    <source>
        <dbReference type="PDB" id="7W8A"/>
    </source>
</evidence>
<dbReference type="InterPro" id="IPR011275">
    <property type="entry name" value="Malate_DH_type3"/>
</dbReference>
<keyword evidence="2 7" id="KW-0560">Oxidoreductase</keyword>
<dbReference type="CDD" id="cd01339">
    <property type="entry name" value="LDH-like_MDH"/>
    <property type="match status" value="1"/>
</dbReference>
<dbReference type="SMR" id="A0A8X6EH37"/>
<protein>
    <recommendedName>
        <fullName evidence="1">L-lactate dehydrogenase</fullName>
    </recommendedName>
</protein>
<evidence type="ECO:0000313" key="10">
    <source>
        <dbReference type="PDB" id="7W8A"/>
    </source>
</evidence>
<dbReference type="InterPro" id="IPR001557">
    <property type="entry name" value="L-lactate/malate_DH"/>
</dbReference>
<proteinExistence type="evidence at protein level"/>
<dbReference type="InterPro" id="IPR001236">
    <property type="entry name" value="Lactate/malate_DH_N"/>
</dbReference>
<feature type="binding site" evidence="6">
    <location>
        <begin position="22"/>
        <end position="27"/>
    </location>
    <ligand>
        <name>NAD(+)</name>
        <dbReference type="ChEBI" id="CHEBI:57540"/>
    </ligand>
</feature>
<dbReference type="AlphaFoldDB" id="A0A8X6EH37"/>
<dbReference type="PDB" id="7W8A">
    <property type="method" value="X-ray"/>
    <property type="resolution" value="2.67 A"/>
    <property type="chains" value="A/B/C/D/E/F/G/H=1-330"/>
</dbReference>
<evidence type="ECO:0000256" key="4">
    <source>
        <dbReference type="ARBA" id="ARBA00049258"/>
    </source>
</evidence>
<dbReference type="Pfam" id="PF02866">
    <property type="entry name" value="Ldh_1_C"/>
    <property type="match status" value="1"/>
</dbReference>
<dbReference type="SUPFAM" id="SSF56327">
    <property type="entry name" value="LDH C-terminal domain-like"/>
    <property type="match status" value="1"/>
</dbReference>
<comment type="similarity">
    <text evidence="7">Belongs to the LDH/MDH superfamily.</text>
</comment>
<dbReference type="GO" id="GO:0006089">
    <property type="term" value="P:lactate metabolic process"/>
    <property type="evidence" value="ECO:0007669"/>
    <property type="project" value="TreeGrafter"/>
</dbReference>
<dbReference type="InterPro" id="IPR036291">
    <property type="entry name" value="NAD(P)-bd_dom_sf"/>
</dbReference>
<evidence type="ECO:0000256" key="7">
    <source>
        <dbReference type="RuleBase" id="RU003369"/>
    </source>
</evidence>
<feature type="binding site" evidence="6">
    <location>
        <begin position="136"/>
        <end position="138"/>
    </location>
    <ligand>
        <name>NAD(+)</name>
        <dbReference type="ChEBI" id="CHEBI:57540"/>
    </ligand>
</feature>
<evidence type="ECO:0000259" key="9">
    <source>
        <dbReference type="Pfam" id="PF02866"/>
    </source>
</evidence>
<dbReference type="Gene3D" id="3.90.110.10">
    <property type="entry name" value="Lactate dehydrogenase/glycoside hydrolase, family 4, C-terminal"/>
    <property type="match status" value="1"/>
</dbReference>
<feature type="domain" description="Lactate/malate dehydrogenase C-terminal" evidence="9">
    <location>
        <begin position="165"/>
        <end position="322"/>
    </location>
</feature>
<dbReference type="InterPro" id="IPR022383">
    <property type="entry name" value="Lactate/malate_DH_C"/>
</dbReference>
<feature type="active site" description="Proton acceptor" evidence="5">
    <location>
        <position position="193"/>
    </location>
</feature>
<feature type="domain" description="Lactate/malate dehydrogenase N-terminal" evidence="8">
    <location>
        <begin position="17"/>
        <end position="160"/>
    </location>
</feature>
<evidence type="ECO:0000256" key="5">
    <source>
        <dbReference type="PIRSR" id="PIRSR000102-1"/>
    </source>
</evidence>
<evidence type="ECO:0000256" key="1">
    <source>
        <dbReference type="ARBA" id="ARBA00016495"/>
    </source>
</evidence>
<evidence type="ECO:0000259" key="8">
    <source>
        <dbReference type="Pfam" id="PF00056"/>
    </source>
</evidence>
<feature type="binding site" evidence="6">
    <location>
        <position position="113"/>
    </location>
    <ligand>
        <name>NAD(+)</name>
        <dbReference type="ChEBI" id="CHEBI:57540"/>
    </ligand>
</feature>
<dbReference type="PRINTS" id="PR00086">
    <property type="entry name" value="LLDHDRGNASE"/>
</dbReference>